<dbReference type="EMBL" id="VNIB01000003">
    <property type="protein sequence ID" value="TYO99227.1"/>
    <property type="molecule type" value="Genomic_DNA"/>
</dbReference>
<dbReference type="InterPro" id="IPR029044">
    <property type="entry name" value="Nucleotide-diphossugar_trans"/>
</dbReference>
<reference evidence="2 3" key="1">
    <citation type="submission" date="2019-07" db="EMBL/GenBank/DDBJ databases">
        <title>Genomic Encyclopedia of Type Strains, Phase IV (KMG-IV): sequencing the most valuable type-strain genomes for metagenomic binning, comparative biology and taxonomic classification.</title>
        <authorList>
            <person name="Goeker M."/>
        </authorList>
    </citation>
    <scope>NUCLEOTIDE SEQUENCE [LARGE SCALE GENOMIC DNA]</scope>
    <source>
        <strain evidence="2 3">SS015</strain>
    </source>
</reference>
<name>A0A5D3WLB3_9BACT</name>
<dbReference type="AlphaFoldDB" id="A0A5D3WLB3"/>
<keyword evidence="3" id="KW-1185">Reference proteome</keyword>
<proteinExistence type="predicted"/>
<evidence type="ECO:0000313" key="3">
    <source>
        <dbReference type="Proteomes" id="UP000324159"/>
    </source>
</evidence>
<dbReference type="CDD" id="cd00761">
    <property type="entry name" value="Glyco_tranf_GTA_type"/>
    <property type="match status" value="1"/>
</dbReference>
<dbReference type="Gene3D" id="3.90.550.10">
    <property type="entry name" value="Spore Coat Polysaccharide Biosynthesis Protein SpsA, Chain A"/>
    <property type="match status" value="1"/>
</dbReference>
<organism evidence="2 3">
    <name type="scientific">Geothermobacter ehrlichii</name>
    <dbReference type="NCBI Taxonomy" id="213224"/>
    <lineage>
        <taxon>Bacteria</taxon>
        <taxon>Pseudomonadati</taxon>
        <taxon>Thermodesulfobacteriota</taxon>
        <taxon>Desulfuromonadia</taxon>
        <taxon>Desulfuromonadales</taxon>
        <taxon>Geothermobacteraceae</taxon>
        <taxon>Geothermobacter</taxon>
    </lineage>
</organism>
<dbReference type="Proteomes" id="UP000324159">
    <property type="component" value="Unassembled WGS sequence"/>
</dbReference>
<feature type="compositionally biased region" description="Basic and acidic residues" evidence="1">
    <location>
        <begin position="408"/>
        <end position="422"/>
    </location>
</feature>
<accession>A0A5D3WLB3</accession>
<dbReference type="RefSeq" id="WP_148895151.1">
    <property type="nucleotide sequence ID" value="NZ_VNIB01000003.1"/>
</dbReference>
<dbReference type="SUPFAM" id="SSF53448">
    <property type="entry name" value="Nucleotide-diphospho-sugar transferases"/>
    <property type="match status" value="1"/>
</dbReference>
<evidence type="ECO:0000256" key="1">
    <source>
        <dbReference type="SAM" id="MobiDB-lite"/>
    </source>
</evidence>
<evidence type="ECO:0008006" key="4">
    <source>
        <dbReference type="Google" id="ProtNLM"/>
    </source>
</evidence>
<gene>
    <name evidence="2" type="ORF">EDC39_10370</name>
</gene>
<evidence type="ECO:0000313" key="2">
    <source>
        <dbReference type="EMBL" id="TYO99227.1"/>
    </source>
</evidence>
<sequence>MSIDLSRYRKRLLIGPWRLEGSTADHLDGAVVIPACGESDHLPATLAGLAANPEKELRDWLVVVVVNQPPSADERLKEDNLATLDWLHRNQKMLPHLAWVDATDEGTLFPARDAGVGLARKTGFDLALERLRGPAAILVSLDADTLVEDTYLPALRRHFATHAAGGATLPFRHQPAAGEAEQRAIDLYELYLRHYVLGLRLAGSSYAYHSIGSAFACRADAYIAAGGMNRRKAGEDFYFLQQLAKTSGVRPLGGTCVHPSSRTSQRVPFGTGEKVARLARGEPALLFPAPAAFRQLRLLLDFEPTAATPPAAVLDALTAGAPEAAEFLRREGWTDVWPRLCRQHRRPERLRKAFHDWFDALKTWRLIRLLSASHPVADPEAAVRDLLAAAGLDGDGDTATLLEKLRRLENDGEKETPPDRKYAMLAPSPPASWK</sequence>
<feature type="region of interest" description="Disordered" evidence="1">
    <location>
        <begin position="408"/>
        <end position="434"/>
    </location>
</feature>
<dbReference type="OrthoDB" id="5391853at2"/>
<protein>
    <recommendedName>
        <fullName evidence="4">Glycosyl transferase family 2</fullName>
    </recommendedName>
</protein>
<comment type="caution">
    <text evidence="2">The sequence shown here is derived from an EMBL/GenBank/DDBJ whole genome shotgun (WGS) entry which is preliminary data.</text>
</comment>